<dbReference type="Gene3D" id="3.30.170.10">
    <property type="entry name" value="Cyclin-dependent kinase, regulatory subunit"/>
    <property type="match status" value="1"/>
</dbReference>
<reference evidence="7 8" key="1">
    <citation type="submission" date="2022-01" db="EMBL/GenBank/DDBJ databases">
        <title>A chromosomal length assembly of Cordylochernes scorpioides.</title>
        <authorList>
            <person name="Zeh D."/>
            <person name="Zeh J."/>
        </authorList>
    </citation>
    <scope>NUCLEOTIDE SEQUENCE [LARGE SCALE GENOMIC DNA]</scope>
    <source>
        <strain evidence="7">IN4F17</strain>
        <tissue evidence="7">Whole Body</tissue>
    </source>
</reference>
<evidence type="ECO:0000313" key="7">
    <source>
        <dbReference type="EMBL" id="UYV64458.1"/>
    </source>
</evidence>
<dbReference type="InterPro" id="IPR038291">
    <property type="entry name" value="SAP30_C_sf"/>
</dbReference>
<dbReference type="Pfam" id="PF13867">
    <property type="entry name" value="SAP30_Sin3_bdg"/>
    <property type="match status" value="1"/>
</dbReference>
<dbReference type="PRINTS" id="PR00296">
    <property type="entry name" value="CYCLINKINASE"/>
</dbReference>
<feature type="domain" description="Histone deacetylase complex subunit SAP30 Sin3 binding" evidence="6">
    <location>
        <begin position="175"/>
        <end position="226"/>
    </location>
</feature>
<dbReference type="InterPro" id="IPR025718">
    <property type="entry name" value="SAP30_Sin3-bd"/>
</dbReference>
<dbReference type="Pfam" id="PF13866">
    <property type="entry name" value="zf-SAP30"/>
    <property type="match status" value="1"/>
</dbReference>
<dbReference type="Gene3D" id="6.10.160.20">
    <property type="match status" value="1"/>
</dbReference>
<dbReference type="Pfam" id="PF01111">
    <property type="entry name" value="CKS"/>
    <property type="match status" value="1"/>
</dbReference>
<accession>A0ABY6K6Q7</accession>
<protein>
    <recommendedName>
        <fullName evidence="4">Cyclin-dependent kinases regulatory subunit</fullName>
    </recommendedName>
</protein>
<feature type="domain" description="Histone deacetylase complex subunit SAP30 zinc-finger" evidence="5">
    <location>
        <begin position="91"/>
        <end position="159"/>
    </location>
</feature>
<comment type="function">
    <text evidence="4">Binds to the catalytic subunit of the cyclin dependent kinases and is essential for their biological function.</text>
</comment>
<evidence type="ECO:0000259" key="6">
    <source>
        <dbReference type="Pfam" id="PF13867"/>
    </source>
</evidence>
<sequence>MSGQESQIQYSERYEDDVYEYRHVVLPAEIANLVPKTHLMTETEWRNLGVQQSPNWIHYMLHNPEPHILLFRRKLLKSQQNNQMKRHQEEEGRCCMVEDDIRCHRPANIYTFNKRMHKLLTQRRPKLRLDTQARHNFICENHKNILSLRMKRRTKDSEDDADVGKATLEVDFCQLQINTLRRYRKFYKVPIRPGANKAQLAETLARHFKTIKVNEREAISTFIHMVQTNSSKLDQKAACDNTHL</sequence>
<evidence type="ECO:0000256" key="1">
    <source>
        <dbReference type="ARBA" id="ARBA00007782"/>
    </source>
</evidence>
<keyword evidence="3 4" id="KW-0131">Cell cycle</keyword>
<keyword evidence="8" id="KW-1185">Reference proteome</keyword>
<dbReference type="InterPro" id="IPR036858">
    <property type="entry name" value="Cyclin-dep_kinase_reg-sub_sf"/>
</dbReference>
<name>A0ABY6K6Q7_9ARAC</name>
<organism evidence="7 8">
    <name type="scientific">Cordylochernes scorpioides</name>
    <dbReference type="NCBI Taxonomy" id="51811"/>
    <lineage>
        <taxon>Eukaryota</taxon>
        <taxon>Metazoa</taxon>
        <taxon>Ecdysozoa</taxon>
        <taxon>Arthropoda</taxon>
        <taxon>Chelicerata</taxon>
        <taxon>Arachnida</taxon>
        <taxon>Pseudoscorpiones</taxon>
        <taxon>Cheliferoidea</taxon>
        <taxon>Chernetidae</taxon>
        <taxon>Cordylochernes</taxon>
    </lineage>
</organism>
<evidence type="ECO:0000256" key="3">
    <source>
        <dbReference type="ARBA" id="ARBA00023306"/>
    </source>
</evidence>
<dbReference type="SUPFAM" id="SSF55637">
    <property type="entry name" value="Cell cycle regulatory proteins"/>
    <property type="match status" value="1"/>
</dbReference>
<dbReference type="InterPro" id="IPR025717">
    <property type="entry name" value="SAP30_zn-finger"/>
</dbReference>
<dbReference type="PANTHER" id="PTHR23415">
    <property type="entry name" value="CYCLIN-DEPENDENT KINASES REGULATORY SUBUNIT/60S RIBOSOME SUBUNIT BIOGENESIS PROTEIN NIP7"/>
    <property type="match status" value="1"/>
</dbReference>
<dbReference type="Gene3D" id="3.40.1800.30">
    <property type="match status" value="1"/>
</dbReference>
<dbReference type="Proteomes" id="UP001235939">
    <property type="component" value="Chromosome 03"/>
</dbReference>
<evidence type="ECO:0000256" key="4">
    <source>
        <dbReference type="RuleBase" id="RU311113"/>
    </source>
</evidence>
<dbReference type="InterPro" id="IPR000789">
    <property type="entry name" value="Cyclin-dep_kinase_reg-sub"/>
</dbReference>
<keyword evidence="2 4" id="KW-0132">Cell division</keyword>
<dbReference type="EMBL" id="CP092865">
    <property type="protein sequence ID" value="UYV64458.1"/>
    <property type="molecule type" value="Genomic_DNA"/>
</dbReference>
<gene>
    <name evidence="7" type="ORF">LAZ67_3000782</name>
</gene>
<dbReference type="PROSITE" id="PS00945">
    <property type="entry name" value="CKS_2"/>
    <property type="match status" value="1"/>
</dbReference>
<evidence type="ECO:0000313" key="8">
    <source>
        <dbReference type="Proteomes" id="UP001235939"/>
    </source>
</evidence>
<dbReference type="SMART" id="SM01084">
    <property type="entry name" value="CKS"/>
    <property type="match status" value="1"/>
</dbReference>
<comment type="similarity">
    <text evidence="1 4">Belongs to the CKS family.</text>
</comment>
<evidence type="ECO:0000259" key="5">
    <source>
        <dbReference type="Pfam" id="PF13866"/>
    </source>
</evidence>
<proteinExistence type="inferred from homology"/>
<evidence type="ECO:0000256" key="2">
    <source>
        <dbReference type="ARBA" id="ARBA00022618"/>
    </source>
</evidence>